<protein>
    <submittedName>
        <fullName evidence="2">Alpha-D-ribose 1-methylphosphonate 5-triphosphate diphosphatase</fullName>
        <ecNumber evidence="2">3.6.1.63</ecNumber>
    </submittedName>
</protein>
<dbReference type="InterPro" id="IPR011059">
    <property type="entry name" value="Metal-dep_hydrolase_composite"/>
</dbReference>
<dbReference type="InterPro" id="IPR051781">
    <property type="entry name" value="Metallo-dep_Hydrolase"/>
</dbReference>
<dbReference type="Pfam" id="PF07969">
    <property type="entry name" value="Amidohydro_3"/>
    <property type="match status" value="1"/>
</dbReference>
<dbReference type="NCBIfam" id="TIGR02318">
    <property type="entry name" value="phosphono_phnM"/>
    <property type="match status" value="1"/>
</dbReference>
<evidence type="ECO:0000259" key="1">
    <source>
        <dbReference type="Pfam" id="PF07969"/>
    </source>
</evidence>
<dbReference type="NCBIfam" id="NF011990">
    <property type="entry name" value="PRK15446.2-6"/>
    <property type="match status" value="1"/>
</dbReference>
<dbReference type="PANTHER" id="PTHR43135">
    <property type="entry name" value="ALPHA-D-RIBOSE 1-METHYLPHOSPHONATE 5-TRIPHOSPHATE DIPHOSPHATASE"/>
    <property type="match status" value="1"/>
</dbReference>
<dbReference type="RefSeq" id="WP_119538267.1">
    <property type="nucleotide sequence ID" value="NZ_QYRN01000001.1"/>
</dbReference>
<dbReference type="SUPFAM" id="SSF51338">
    <property type="entry name" value="Composite domain of metallo-dependent hydrolases"/>
    <property type="match status" value="1"/>
</dbReference>
<proteinExistence type="predicted"/>
<dbReference type="NCBIfam" id="NF011984">
    <property type="entry name" value="PRK15446.1-5"/>
    <property type="match status" value="1"/>
</dbReference>
<dbReference type="NCBIfam" id="NF011981">
    <property type="entry name" value="PRK15446.1-2"/>
    <property type="match status" value="1"/>
</dbReference>
<dbReference type="Proteomes" id="UP000265750">
    <property type="component" value="Unassembled WGS sequence"/>
</dbReference>
<dbReference type="InterPro" id="IPR032466">
    <property type="entry name" value="Metal_Hydrolase"/>
</dbReference>
<dbReference type="AlphaFoldDB" id="A0A3A1WQE5"/>
<comment type="caution">
    <text evidence="2">The sequence shown here is derived from an EMBL/GenBank/DDBJ whole genome shotgun (WGS) entry which is preliminary data.</text>
</comment>
<dbReference type="NCBIfam" id="NF011987">
    <property type="entry name" value="PRK15446.2-3"/>
    <property type="match status" value="1"/>
</dbReference>
<dbReference type="SUPFAM" id="SSF51556">
    <property type="entry name" value="Metallo-dependent hydrolases"/>
    <property type="match status" value="1"/>
</dbReference>
<gene>
    <name evidence="2" type="ORF">D3218_02360</name>
</gene>
<dbReference type="NCBIfam" id="NF011983">
    <property type="entry name" value="PRK15446.1-4"/>
    <property type="match status" value="1"/>
</dbReference>
<dbReference type="InterPro" id="IPR013108">
    <property type="entry name" value="Amidohydro_3"/>
</dbReference>
<evidence type="ECO:0000313" key="2">
    <source>
        <dbReference type="EMBL" id="RIY03610.1"/>
    </source>
</evidence>
<dbReference type="EC" id="3.6.1.63" evidence="2"/>
<name>A0A3A1WQE5_9HYPH</name>
<sequence length="382" mass="40560">MSSHSPEEAFTNARIVLADEIVHGSVLVRGGRIADISTGASRAGTDCDGDHLLPGLVELHTDHLEGHYLPRPKVRWNMHAALQAHDAQVSASGITTVFDALRVGMDEDAALGSADMIAMATAIDEAVRDDRLRAEHFIHLRCEVSAPDVLPSFAALVGNDRVRLASLMDHAPGQRQFVDLATYRAYYQGKMRMSDAAFDAFCARRIGESEANSAGNRRAIADRCRRAGITLASHDDATAAHVEESRELGIALAEFPTTLEAARLSREAGLSVLMGAPNVVRGGSHSGNVSAAELVEIGVLDVLSSDYVPFSLVQAAFLMAGTIGLPEAVAMVSSTPARVAGLADRGVIAPGLRADLIRVRAQPGAATPPVVRSVWREGRRVA</sequence>
<keyword evidence="2" id="KW-0378">Hydrolase</keyword>
<dbReference type="PIRSF" id="PIRSF038971">
    <property type="entry name" value="PhnM"/>
    <property type="match status" value="1"/>
</dbReference>
<dbReference type="InterPro" id="IPR012696">
    <property type="entry name" value="PhnM"/>
</dbReference>
<organism evidence="2 3">
    <name type="scientific">Aureimonas flava</name>
    <dbReference type="NCBI Taxonomy" id="2320271"/>
    <lineage>
        <taxon>Bacteria</taxon>
        <taxon>Pseudomonadati</taxon>
        <taxon>Pseudomonadota</taxon>
        <taxon>Alphaproteobacteria</taxon>
        <taxon>Hyphomicrobiales</taxon>
        <taxon>Aurantimonadaceae</taxon>
        <taxon>Aureimonas</taxon>
    </lineage>
</organism>
<dbReference type="Gene3D" id="2.30.40.10">
    <property type="entry name" value="Urease, subunit C, domain 1"/>
    <property type="match status" value="2"/>
</dbReference>
<dbReference type="EMBL" id="QYRN01000001">
    <property type="protein sequence ID" value="RIY03610.1"/>
    <property type="molecule type" value="Genomic_DNA"/>
</dbReference>
<dbReference type="GO" id="GO:0016810">
    <property type="term" value="F:hydrolase activity, acting on carbon-nitrogen (but not peptide) bonds"/>
    <property type="evidence" value="ECO:0007669"/>
    <property type="project" value="InterPro"/>
</dbReference>
<dbReference type="PANTHER" id="PTHR43135:SF3">
    <property type="entry name" value="ALPHA-D-RIBOSE 1-METHYLPHOSPHONATE 5-TRIPHOSPHATE DIPHOSPHATASE"/>
    <property type="match status" value="1"/>
</dbReference>
<dbReference type="OrthoDB" id="9785413at2"/>
<reference evidence="3" key="1">
    <citation type="submission" date="2018-09" db="EMBL/GenBank/DDBJ databases">
        <authorList>
            <person name="Tuo L."/>
        </authorList>
    </citation>
    <scope>NUCLEOTIDE SEQUENCE [LARGE SCALE GENOMIC DNA]</scope>
    <source>
        <strain evidence="3">M2BS4Y-1</strain>
    </source>
</reference>
<dbReference type="CDD" id="cd01306">
    <property type="entry name" value="PhnM"/>
    <property type="match status" value="1"/>
</dbReference>
<feature type="domain" description="Amidohydrolase 3" evidence="1">
    <location>
        <begin position="231"/>
        <end position="381"/>
    </location>
</feature>
<accession>A0A3A1WQE5</accession>
<dbReference type="Gene3D" id="3.20.20.140">
    <property type="entry name" value="Metal-dependent hydrolases"/>
    <property type="match status" value="1"/>
</dbReference>
<evidence type="ECO:0000313" key="3">
    <source>
        <dbReference type="Proteomes" id="UP000265750"/>
    </source>
</evidence>
<keyword evidence="3" id="KW-1185">Reference proteome</keyword>
<dbReference type="GO" id="GO:0019700">
    <property type="term" value="P:organic phosphonate catabolic process"/>
    <property type="evidence" value="ECO:0007669"/>
    <property type="project" value="InterPro"/>
</dbReference>